<evidence type="ECO:0000256" key="1">
    <source>
        <dbReference type="ARBA" id="ARBA00001933"/>
    </source>
</evidence>
<keyword evidence="6" id="KW-0198">Cysteine biosynthesis</keyword>
<dbReference type="GO" id="GO:0030170">
    <property type="term" value="F:pyridoxal phosphate binding"/>
    <property type="evidence" value="ECO:0007669"/>
    <property type="project" value="InterPro"/>
</dbReference>
<dbReference type="PANTHER" id="PTHR11808:SF15">
    <property type="entry name" value="CYSTATHIONINE GAMMA-LYASE"/>
    <property type="match status" value="1"/>
</dbReference>
<dbReference type="GO" id="GO:0004123">
    <property type="term" value="F:cystathionine gamma-lyase activity"/>
    <property type="evidence" value="ECO:0007669"/>
    <property type="project" value="TreeGrafter"/>
</dbReference>
<evidence type="ECO:0000256" key="3">
    <source>
        <dbReference type="ARBA" id="ARBA00009077"/>
    </source>
</evidence>
<protein>
    <recommendedName>
        <fullName evidence="4">cystathionine gamma-lyase</fullName>
        <ecNumber evidence="4">4.4.1.1</ecNumber>
    </recommendedName>
    <alternativeName>
        <fullName evidence="7">Gamma-cystathionase</fullName>
    </alternativeName>
</protein>
<gene>
    <name evidence="10" type="ORF">g.30030</name>
    <name evidence="11" type="ORF">g.30031</name>
</gene>
<dbReference type="UniPathway" id="UPA00136">
    <property type="reaction ID" value="UER00202"/>
</dbReference>
<dbReference type="InterPro" id="IPR015421">
    <property type="entry name" value="PyrdxlP-dep_Trfase_major"/>
</dbReference>
<organism evidence="10">
    <name type="scientific">Clastoptera arizonana</name>
    <name type="common">Arizona spittle bug</name>
    <dbReference type="NCBI Taxonomy" id="38151"/>
    <lineage>
        <taxon>Eukaryota</taxon>
        <taxon>Metazoa</taxon>
        <taxon>Ecdysozoa</taxon>
        <taxon>Arthropoda</taxon>
        <taxon>Hexapoda</taxon>
        <taxon>Insecta</taxon>
        <taxon>Pterygota</taxon>
        <taxon>Neoptera</taxon>
        <taxon>Paraneoptera</taxon>
        <taxon>Hemiptera</taxon>
        <taxon>Auchenorrhyncha</taxon>
        <taxon>Cercopoidea</taxon>
        <taxon>Clastopteridae</taxon>
        <taxon>Clastoptera</taxon>
    </lineage>
</organism>
<dbReference type="Gene3D" id="3.90.1150.10">
    <property type="entry name" value="Aspartate Aminotransferase, domain 1"/>
    <property type="match status" value="1"/>
</dbReference>
<dbReference type="AlphaFoldDB" id="A0A1B6DWP0"/>
<dbReference type="CDD" id="cd00614">
    <property type="entry name" value="CGS_like"/>
    <property type="match status" value="1"/>
</dbReference>
<evidence type="ECO:0000256" key="4">
    <source>
        <dbReference type="ARBA" id="ARBA00012085"/>
    </source>
</evidence>
<keyword evidence="5 8" id="KW-0663">Pyridoxal phosphate</keyword>
<dbReference type="FunFam" id="3.40.640.10:FF:000009">
    <property type="entry name" value="Cystathionine gamma-synthase homolog"/>
    <property type="match status" value="1"/>
</dbReference>
<dbReference type="Pfam" id="PF01053">
    <property type="entry name" value="Cys_Met_Meta_PP"/>
    <property type="match status" value="1"/>
</dbReference>
<dbReference type="SUPFAM" id="SSF53383">
    <property type="entry name" value="PLP-dependent transferases"/>
    <property type="match status" value="1"/>
</dbReference>
<sequence length="399" mass="44274">MDVENGYLIKKDKHFATKAIHVGSEPEQWSSMSVVPPIGLATTFKQFSPANFKQFEYSRSGNPTRCCLERCLAALDDAKFGLTFASGLGAMTTIVNLLSAGDHLLCGDDVYGGTNRYFRRVCSRMNIEPTFEDGTDVEKFCSRIKPNTKMVWVESPTNPLLKVIDVRAIAEKVHSINSEIIVVVDNTFLTSYFQKPLNLGADIAVYSCTKYINGHADVVMGAATINNENLHERVRFLQNACGIVPSPFDCYLVLRSLKTLHLRMEQHMKNGLAVAKFLEKHPQVKKVIHPGLPSHPNHDVVRRLWSGCSGMCSFYIKGGLKESNIFFENLKVFTLAESLGGYESLAEIPSVMTHASVPEEQRKELGITDDLIRLSVGLESVQDLIEDLDLALNATANKA</sequence>
<evidence type="ECO:0000256" key="9">
    <source>
        <dbReference type="RuleBase" id="RU362118"/>
    </source>
</evidence>
<evidence type="ECO:0000256" key="5">
    <source>
        <dbReference type="ARBA" id="ARBA00022898"/>
    </source>
</evidence>
<dbReference type="Gene3D" id="3.40.640.10">
    <property type="entry name" value="Type I PLP-dependent aspartate aminotransferase-like (Major domain)"/>
    <property type="match status" value="1"/>
</dbReference>
<dbReference type="EMBL" id="GEDC01007205">
    <property type="protein sequence ID" value="JAS30093.1"/>
    <property type="molecule type" value="Transcribed_RNA"/>
</dbReference>
<dbReference type="PIRSF" id="PIRSF001434">
    <property type="entry name" value="CGS"/>
    <property type="match status" value="1"/>
</dbReference>
<dbReference type="EMBL" id="GEDC01000575">
    <property type="protein sequence ID" value="JAS36723.1"/>
    <property type="molecule type" value="Transcribed_RNA"/>
</dbReference>
<dbReference type="InterPro" id="IPR000277">
    <property type="entry name" value="Cys/Met-Metab_PyrdxlP-dep_enz"/>
</dbReference>
<comment type="similarity">
    <text evidence="3 9">Belongs to the trans-sulfuration enzymes family.</text>
</comment>
<evidence type="ECO:0000256" key="7">
    <source>
        <dbReference type="ARBA" id="ARBA00029853"/>
    </source>
</evidence>
<dbReference type="GO" id="GO:0019346">
    <property type="term" value="P:transsulfuration"/>
    <property type="evidence" value="ECO:0007669"/>
    <property type="project" value="InterPro"/>
</dbReference>
<dbReference type="EC" id="4.4.1.1" evidence="4"/>
<evidence type="ECO:0000256" key="8">
    <source>
        <dbReference type="PIRSR" id="PIRSR001434-2"/>
    </source>
</evidence>
<dbReference type="FunFam" id="3.90.1150.10:FF:000008">
    <property type="entry name" value="Cystathionine gamma-synthase"/>
    <property type="match status" value="1"/>
</dbReference>
<evidence type="ECO:0000256" key="2">
    <source>
        <dbReference type="ARBA" id="ARBA00005038"/>
    </source>
</evidence>
<proteinExistence type="inferred from homology"/>
<comment type="pathway">
    <text evidence="2">Amino-acid biosynthesis; L-cysteine biosynthesis; L-cysteine from L-homocysteine and L-serine: step 2/2.</text>
</comment>
<dbReference type="GO" id="GO:0019343">
    <property type="term" value="P:cysteine biosynthetic process via cystathionine"/>
    <property type="evidence" value="ECO:0007669"/>
    <property type="project" value="TreeGrafter"/>
</dbReference>
<feature type="modified residue" description="N6-(pyridoxal phosphate)lysine" evidence="8">
    <location>
        <position position="210"/>
    </location>
</feature>
<keyword evidence="6" id="KW-0028">Amino-acid biosynthesis</keyword>
<comment type="cofactor">
    <cofactor evidence="1 9">
        <name>pyridoxal 5'-phosphate</name>
        <dbReference type="ChEBI" id="CHEBI:597326"/>
    </cofactor>
</comment>
<dbReference type="GO" id="GO:0005737">
    <property type="term" value="C:cytoplasm"/>
    <property type="evidence" value="ECO:0007669"/>
    <property type="project" value="TreeGrafter"/>
</dbReference>
<dbReference type="PANTHER" id="PTHR11808">
    <property type="entry name" value="TRANS-SULFURATION ENZYME FAMILY MEMBER"/>
    <property type="match status" value="1"/>
</dbReference>
<dbReference type="InterPro" id="IPR015424">
    <property type="entry name" value="PyrdxlP-dep_Trfase"/>
</dbReference>
<evidence type="ECO:0000256" key="6">
    <source>
        <dbReference type="ARBA" id="ARBA00023192"/>
    </source>
</evidence>
<dbReference type="InterPro" id="IPR015422">
    <property type="entry name" value="PyrdxlP-dep_Trfase_small"/>
</dbReference>
<accession>A0A1B6DWP0</accession>
<reference evidence="10" key="1">
    <citation type="submission" date="2015-12" db="EMBL/GenBank/DDBJ databases">
        <title>De novo transcriptome assembly of four potential Pierce s Disease insect vectors from Arizona vineyards.</title>
        <authorList>
            <person name="Tassone E.E."/>
        </authorList>
    </citation>
    <scope>NUCLEOTIDE SEQUENCE</scope>
</reference>
<evidence type="ECO:0000313" key="10">
    <source>
        <dbReference type="EMBL" id="JAS30093.1"/>
    </source>
</evidence>
<name>A0A1B6DWP0_9HEMI</name>
<evidence type="ECO:0000313" key="11">
    <source>
        <dbReference type="EMBL" id="JAS36723.1"/>
    </source>
</evidence>